<gene>
    <name evidence="1" type="ORF">OH76DRAFT_657769</name>
</gene>
<proteinExistence type="predicted"/>
<sequence>MSRLGSRYRITTFMLSSPRDSFSALPVFECEDHIRDFFQNISENSELFCAGIRGLEFAVGTISHDAAALLKYCIADFGKLMPLKRLHFDEAEDLLASDPGLVNAFAALTTVKKLYIANVGEHASDMLMKMQSSIVSAELSLSYDRKWGSPDDAYYSDPTYLMSASHATLEKLNASWATVVDAFLQPRYTNIRRLQLDFVDGPRTYDYVVPFPNLQYLTVSSYALKFYKDENVLASADTLRRANQKEQEEYGSWRLLIQVTGPLIDVYMLGLSCFVRTMNLVTTRASEEHNAHMLASALADGTPNILRLTMTLGDIAEDGIVFALTRENTVRLHTLKLIVKVDPGAVAHHVDDTVVRAVLVTRSAPWRWTHVSTSCRTLSHWPCVICASGSYPCASRSRLRHALALNLRRTSPPPRNPATLPR</sequence>
<accession>A0A371D7K0</accession>
<keyword evidence="2" id="KW-1185">Reference proteome</keyword>
<dbReference type="Proteomes" id="UP000256964">
    <property type="component" value="Unassembled WGS sequence"/>
</dbReference>
<name>A0A371D7K0_9APHY</name>
<dbReference type="OrthoDB" id="2758445at2759"/>
<organism evidence="1 2">
    <name type="scientific">Lentinus brumalis</name>
    <dbReference type="NCBI Taxonomy" id="2498619"/>
    <lineage>
        <taxon>Eukaryota</taxon>
        <taxon>Fungi</taxon>
        <taxon>Dikarya</taxon>
        <taxon>Basidiomycota</taxon>
        <taxon>Agaricomycotina</taxon>
        <taxon>Agaricomycetes</taxon>
        <taxon>Polyporales</taxon>
        <taxon>Polyporaceae</taxon>
        <taxon>Lentinus</taxon>
    </lineage>
</organism>
<dbReference type="AlphaFoldDB" id="A0A371D7K0"/>
<dbReference type="EMBL" id="KZ857411">
    <property type="protein sequence ID" value="RDX48498.1"/>
    <property type="molecule type" value="Genomic_DNA"/>
</dbReference>
<evidence type="ECO:0000313" key="1">
    <source>
        <dbReference type="EMBL" id="RDX48498.1"/>
    </source>
</evidence>
<protein>
    <submittedName>
        <fullName evidence="1">Uncharacterized protein</fullName>
    </submittedName>
</protein>
<evidence type="ECO:0000313" key="2">
    <source>
        <dbReference type="Proteomes" id="UP000256964"/>
    </source>
</evidence>
<reference evidence="1 2" key="1">
    <citation type="journal article" date="2018" name="Biotechnol. Biofuels">
        <title>Integrative visual omics of the white-rot fungus Polyporus brumalis exposes the biotechnological potential of its oxidative enzymes for delignifying raw plant biomass.</title>
        <authorList>
            <person name="Miyauchi S."/>
            <person name="Rancon A."/>
            <person name="Drula E."/>
            <person name="Hage H."/>
            <person name="Chaduli D."/>
            <person name="Favel A."/>
            <person name="Grisel S."/>
            <person name="Henrissat B."/>
            <person name="Herpoel-Gimbert I."/>
            <person name="Ruiz-Duenas F.J."/>
            <person name="Chevret D."/>
            <person name="Hainaut M."/>
            <person name="Lin J."/>
            <person name="Wang M."/>
            <person name="Pangilinan J."/>
            <person name="Lipzen A."/>
            <person name="Lesage-Meessen L."/>
            <person name="Navarro D."/>
            <person name="Riley R."/>
            <person name="Grigoriev I.V."/>
            <person name="Zhou S."/>
            <person name="Raouche S."/>
            <person name="Rosso M.N."/>
        </authorList>
    </citation>
    <scope>NUCLEOTIDE SEQUENCE [LARGE SCALE GENOMIC DNA]</scope>
    <source>
        <strain evidence="1 2">BRFM 1820</strain>
    </source>
</reference>